<evidence type="ECO:0000256" key="11">
    <source>
        <dbReference type="PROSITE-ProRule" id="PRU10141"/>
    </source>
</evidence>
<evidence type="ECO:0000256" key="2">
    <source>
        <dbReference type="ARBA" id="ARBA00022527"/>
    </source>
</evidence>
<feature type="region of interest" description="Disordered" evidence="12">
    <location>
        <begin position="48"/>
        <end position="99"/>
    </location>
</feature>
<dbReference type="GO" id="GO:0005524">
    <property type="term" value="F:ATP binding"/>
    <property type="evidence" value="ECO:0007669"/>
    <property type="project" value="UniProtKB-UniRule"/>
</dbReference>
<dbReference type="CDD" id="cd14134">
    <property type="entry name" value="PKc_CLK"/>
    <property type="match status" value="1"/>
</dbReference>
<gene>
    <name evidence="14" type="ORF">A1O9_07315</name>
</gene>
<evidence type="ECO:0000256" key="5">
    <source>
        <dbReference type="ARBA" id="ARBA00022777"/>
    </source>
</evidence>
<feature type="compositionally biased region" description="Polar residues" evidence="12">
    <location>
        <begin position="160"/>
        <end position="209"/>
    </location>
</feature>
<dbReference type="SUPFAM" id="SSF56112">
    <property type="entry name" value="Protein kinase-like (PK-like)"/>
    <property type="match status" value="1"/>
</dbReference>
<dbReference type="InterPro" id="IPR051175">
    <property type="entry name" value="CLK_kinases"/>
</dbReference>
<dbReference type="InterPro" id="IPR017441">
    <property type="entry name" value="Protein_kinase_ATP_BS"/>
</dbReference>
<evidence type="ECO:0000256" key="6">
    <source>
        <dbReference type="ARBA" id="ARBA00022840"/>
    </source>
</evidence>
<dbReference type="GO" id="GO:0004712">
    <property type="term" value="F:protein serine/threonine/tyrosine kinase activity"/>
    <property type="evidence" value="ECO:0007669"/>
    <property type="project" value="UniProtKB-EC"/>
</dbReference>
<organism evidence="14 15">
    <name type="scientific">Exophiala aquamarina CBS 119918</name>
    <dbReference type="NCBI Taxonomy" id="1182545"/>
    <lineage>
        <taxon>Eukaryota</taxon>
        <taxon>Fungi</taxon>
        <taxon>Dikarya</taxon>
        <taxon>Ascomycota</taxon>
        <taxon>Pezizomycotina</taxon>
        <taxon>Eurotiomycetes</taxon>
        <taxon>Chaetothyriomycetidae</taxon>
        <taxon>Chaetothyriales</taxon>
        <taxon>Herpotrichiellaceae</taxon>
        <taxon>Exophiala</taxon>
    </lineage>
</organism>
<dbReference type="GO" id="GO:0043484">
    <property type="term" value="P:regulation of RNA splicing"/>
    <property type="evidence" value="ECO:0007669"/>
    <property type="project" value="TreeGrafter"/>
</dbReference>
<dbReference type="PROSITE" id="PS00108">
    <property type="entry name" value="PROTEIN_KINASE_ST"/>
    <property type="match status" value="1"/>
</dbReference>
<keyword evidence="15" id="KW-1185">Reference proteome</keyword>
<dbReference type="Pfam" id="PF00069">
    <property type="entry name" value="Pkinase"/>
    <property type="match status" value="1"/>
</dbReference>
<keyword evidence="6 11" id="KW-0067">ATP-binding</keyword>
<dbReference type="GO" id="GO:0004674">
    <property type="term" value="F:protein serine/threonine kinase activity"/>
    <property type="evidence" value="ECO:0007669"/>
    <property type="project" value="UniProtKB-KW"/>
</dbReference>
<dbReference type="HOGENOM" id="CLU_000288_5_12_1"/>
<reference evidence="14 15" key="1">
    <citation type="submission" date="2013-03" db="EMBL/GenBank/DDBJ databases">
        <title>The Genome Sequence of Exophiala aquamarina CBS 119918.</title>
        <authorList>
            <consortium name="The Broad Institute Genomics Platform"/>
            <person name="Cuomo C."/>
            <person name="de Hoog S."/>
            <person name="Gorbushina A."/>
            <person name="Walker B."/>
            <person name="Young S.K."/>
            <person name="Zeng Q."/>
            <person name="Gargeya S."/>
            <person name="Fitzgerald M."/>
            <person name="Haas B."/>
            <person name="Abouelleil A."/>
            <person name="Allen A.W."/>
            <person name="Alvarado L."/>
            <person name="Arachchi H.M."/>
            <person name="Berlin A.M."/>
            <person name="Chapman S.B."/>
            <person name="Gainer-Dewar J."/>
            <person name="Goldberg J."/>
            <person name="Griggs A."/>
            <person name="Gujja S."/>
            <person name="Hansen M."/>
            <person name="Howarth C."/>
            <person name="Imamovic A."/>
            <person name="Ireland A."/>
            <person name="Larimer J."/>
            <person name="McCowan C."/>
            <person name="Murphy C."/>
            <person name="Pearson M."/>
            <person name="Poon T.W."/>
            <person name="Priest M."/>
            <person name="Roberts A."/>
            <person name="Saif S."/>
            <person name="Shea T."/>
            <person name="Sisk P."/>
            <person name="Sykes S."/>
            <person name="Wortman J."/>
            <person name="Nusbaum C."/>
            <person name="Birren B."/>
        </authorList>
    </citation>
    <scope>NUCLEOTIDE SEQUENCE [LARGE SCALE GENOMIC DNA]</scope>
    <source>
        <strain evidence="14 15">CBS 119918</strain>
    </source>
</reference>
<evidence type="ECO:0000256" key="7">
    <source>
        <dbReference type="ARBA" id="ARBA00037966"/>
    </source>
</evidence>
<dbReference type="PROSITE" id="PS50011">
    <property type="entry name" value="PROTEIN_KINASE_DOM"/>
    <property type="match status" value="1"/>
</dbReference>
<dbReference type="STRING" id="1182545.A0A072PNM5"/>
<proteinExistence type="inferred from homology"/>
<keyword evidence="5 14" id="KW-0418">Kinase</keyword>
<feature type="compositionally biased region" description="Polar residues" evidence="12">
    <location>
        <begin position="122"/>
        <end position="144"/>
    </location>
</feature>
<feature type="domain" description="Protein kinase" evidence="13">
    <location>
        <begin position="293"/>
        <end position="632"/>
    </location>
</feature>
<comment type="caution">
    <text evidence="14">The sequence shown here is derived from an EMBL/GenBank/DDBJ whole genome shotgun (WGS) entry which is preliminary data.</text>
</comment>
<dbReference type="EC" id="2.7.12.1" evidence="1"/>
<dbReference type="OrthoDB" id="283111at2759"/>
<evidence type="ECO:0000256" key="1">
    <source>
        <dbReference type="ARBA" id="ARBA00013203"/>
    </source>
</evidence>
<keyword evidence="4 11" id="KW-0547">Nucleotide-binding</keyword>
<evidence type="ECO:0000313" key="15">
    <source>
        <dbReference type="Proteomes" id="UP000027920"/>
    </source>
</evidence>
<dbReference type="VEuPathDB" id="FungiDB:A1O9_07315"/>
<dbReference type="FunFam" id="1.10.510.10:FF:000612">
    <property type="entry name" value="Serine/threonine-protein kinase AFC2"/>
    <property type="match status" value="1"/>
</dbReference>
<evidence type="ECO:0000256" key="8">
    <source>
        <dbReference type="ARBA" id="ARBA00049003"/>
    </source>
</evidence>
<feature type="binding site" evidence="11">
    <location>
        <position position="322"/>
    </location>
    <ligand>
        <name>ATP</name>
        <dbReference type="ChEBI" id="CHEBI:30616"/>
    </ligand>
</feature>
<evidence type="ECO:0000256" key="4">
    <source>
        <dbReference type="ARBA" id="ARBA00022741"/>
    </source>
</evidence>
<dbReference type="InterPro" id="IPR011009">
    <property type="entry name" value="Kinase-like_dom_sf"/>
</dbReference>
<comment type="similarity">
    <text evidence="7">Belongs to the protein kinase superfamily. CMGC Ser/Thr protein kinase family. Lammer subfamily.</text>
</comment>
<evidence type="ECO:0000256" key="10">
    <source>
        <dbReference type="ARBA" id="ARBA00051680"/>
    </source>
</evidence>
<dbReference type="PANTHER" id="PTHR45646:SF11">
    <property type="entry name" value="SERINE_THREONINE-PROTEIN KINASE DOA"/>
    <property type="match status" value="1"/>
</dbReference>
<feature type="compositionally biased region" description="Polar residues" evidence="12">
    <location>
        <begin position="71"/>
        <end position="89"/>
    </location>
</feature>
<keyword evidence="2" id="KW-0723">Serine/threonine-protein kinase</keyword>
<comment type="catalytic activity">
    <reaction evidence="10">
        <text>L-tyrosyl-[protein] + ATP = O-phospho-L-tyrosyl-[protein] + ADP + H(+)</text>
        <dbReference type="Rhea" id="RHEA:10596"/>
        <dbReference type="Rhea" id="RHEA-COMP:10136"/>
        <dbReference type="Rhea" id="RHEA-COMP:20101"/>
        <dbReference type="ChEBI" id="CHEBI:15378"/>
        <dbReference type="ChEBI" id="CHEBI:30616"/>
        <dbReference type="ChEBI" id="CHEBI:46858"/>
        <dbReference type="ChEBI" id="CHEBI:61978"/>
        <dbReference type="ChEBI" id="CHEBI:456216"/>
        <dbReference type="EC" id="2.7.12.1"/>
    </reaction>
</comment>
<dbReference type="SMART" id="SM00220">
    <property type="entry name" value="S_TKc"/>
    <property type="match status" value="1"/>
</dbReference>
<dbReference type="GO" id="GO:0005634">
    <property type="term" value="C:nucleus"/>
    <property type="evidence" value="ECO:0007669"/>
    <property type="project" value="TreeGrafter"/>
</dbReference>
<name>A0A072PNM5_9EURO</name>
<dbReference type="PANTHER" id="PTHR45646">
    <property type="entry name" value="SERINE/THREONINE-PROTEIN KINASE DOA-RELATED"/>
    <property type="match status" value="1"/>
</dbReference>
<dbReference type="GeneID" id="25282229"/>
<dbReference type="RefSeq" id="XP_013259715.1">
    <property type="nucleotide sequence ID" value="XM_013404261.1"/>
</dbReference>
<evidence type="ECO:0000313" key="14">
    <source>
        <dbReference type="EMBL" id="KEF57125.1"/>
    </source>
</evidence>
<dbReference type="InterPro" id="IPR000719">
    <property type="entry name" value="Prot_kinase_dom"/>
</dbReference>
<evidence type="ECO:0000256" key="3">
    <source>
        <dbReference type="ARBA" id="ARBA00022679"/>
    </source>
</evidence>
<protein>
    <recommendedName>
        <fullName evidence="1">dual-specificity kinase</fullName>
        <ecNumber evidence="1">2.7.12.1</ecNumber>
    </recommendedName>
</protein>
<dbReference type="AlphaFoldDB" id="A0A072PNM5"/>
<dbReference type="InterPro" id="IPR008271">
    <property type="entry name" value="Ser/Thr_kinase_AS"/>
</dbReference>
<feature type="region of interest" description="Disordered" evidence="12">
    <location>
        <begin position="114"/>
        <end position="255"/>
    </location>
</feature>
<dbReference type="EMBL" id="AMGV01000005">
    <property type="protein sequence ID" value="KEF57125.1"/>
    <property type="molecule type" value="Genomic_DNA"/>
</dbReference>
<comment type="catalytic activity">
    <reaction evidence="8">
        <text>L-seryl-[protein] + ATP = O-phospho-L-seryl-[protein] + ADP + H(+)</text>
        <dbReference type="Rhea" id="RHEA:17989"/>
        <dbReference type="Rhea" id="RHEA-COMP:9863"/>
        <dbReference type="Rhea" id="RHEA-COMP:11604"/>
        <dbReference type="ChEBI" id="CHEBI:15378"/>
        <dbReference type="ChEBI" id="CHEBI:29999"/>
        <dbReference type="ChEBI" id="CHEBI:30616"/>
        <dbReference type="ChEBI" id="CHEBI:83421"/>
        <dbReference type="ChEBI" id="CHEBI:456216"/>
        <dbReference type="EC" id="2.7.12.1"/>
    </reaction>
</comment>
<evidence type="ECO:0000256" key="12">
    <source>
        <dbReference type="SAM" id="MobiDB-lite"/>
    </source>
</evidence>
<sequence length="662" mass="74803">MSTPSIATTILPAHHSQYGYAHQNLYSPSTRTYPATNALPAPQRLTTSYHSSYPAAPQYPRPQPSPAVSYRQPSNISMAPSQQNSTTESASKRQPDWNEFYKNGIPKEIIVIDDDSPEPQYPATTSNTSNRQPRADASNYTTNAGRKRKVDQGYEIEYSDSPTFSTHPTKFGDSSSASYQSGDRTTSLQTVTAPTSLESYAGNNASSSYEDVRAGQKRKRIQPQKETRAQTKRKQQESTSDAFADYIPPPKPLRKAGDVHVPVIRDNLHKHQKVDDDDGHYIVSPNVPLTDRYDIIKLLGQGTFGKVVEAFDKKKRTKCAVKIIRSVQKYRDASRIELRVLSTLALNDKTNRNKCIHLRDSFDFRNHICIVTDLLGQSVFDFLKGNGFVPFPSSQIQSFARQLFTSVAFLHDLNLIHTDLKPENILLVHNAYQTFTYNRTIPSSSHTNSRTARQRRVLLDSEIRLIDFGSATFDDEYHSSVVSTRHYRAPEIILQLGWSFPCDIWSIGCILVEFFTGDALFQTHDNLEHLAMMEAVCNGKIDAKLVKQVSQGSRSANGNPAAKFFNRGKLEYPNNETSKASRKYVKAMKHLHEFIPANTAFNKQLLDLLKKIFVYDPKSRITAKEALKHPWFRETLVDDGTEAIRIREQRANIGPDPKRPRV</sequence>
<evidence type="ECO:0000256" key="9">
    <source>
        <dbReference type="ARBA" id="ARBA00049308"/>
    </source>
</evidence>
<dbReference type="Gene3D" id="1.10.510.10">
    <property type="entry name" value="Transferase(Phosphotransferase) domain 1"/>
    <property type="match status" value="1"/>
</dbReference>
<keyword evidence="3" id="KW-0808">Transferase</keyword>
<comment type="catalytic activity">
    <reaction evidence="9">
        <text>L-threonyl-[protein] + ATP = O-phospho-L-threonyl-[protein] + ADP + H(+)</text>
        <dbReference type="Rhea" id="RHEA:46608"/>
        <dbReference type="Rhea" id="RHEA-COMP:11060"/>
        <dbReference type="Rhea" id="RHEA-COMP:11605"/>
        <dbReference type="ChEBI" id="CHEBI:15378"/>
        <dbReference type="ChEBI" id="CHEBI:30013"/>
        <dbReference type="ChEBI" id="CHEBI:30616"/>
        <dbReference type="ChEBI" id="CHEBI:61977"/>
        <dbReference type="ChEBI" id="CHEBI:456216"/>
        <dbReference type="EC" id="2.7.12.1"/>
    </reaction>
</comment>
<accession>A0A072PNM5</accession>
<dbReference type="PROSITE" id="PS00107">
    <property type="entry name" value="PROTEIN_KINASE_ATP"/>
    <property type="match status" value="1"/>
</dbReference>
<dbReference type="Proteomes" id="UP000027920">
    <property type="component" value="Unassembled WGS sequence"/>
</dbReference>
<dbReference type="Gene3D" id="3.30.200.20">
    <property type="entry name" value="Phosphorylase Kinase, domain 1"/>
    <property type="match status" value="1"/>
</dbReference>
<evidence type="ECO:0000259" key="13">
    <source>
        <dbReference type="PROSITE" id="PS50011"/>
    </source>
</evidence>